<evidence type="ECO:0000256" key="1">
    <source>
        <dbReference type="ARBA" id="ARBA00009981"/>
    </source>
</evidence>
<dbReference type="InterPro" id="IPR036165">
    <property type="entry name" value="YefM-like_sf"/>
</dbReference>
<dbReference type="KEGG" id="fya:KMW28_13390"/>
<dbReference type="Pfam" id="PF02604">
    <property type="entry name" value="PhdYeFM_antitox"/>
    <property type="match status" value="1"/>
</dbReference>
<evidence type="ECO:0000313" key="3">
    <source>
        <dbReference type="EMBL" id="QWG00645.1"/>
    </source>
</evidence>
<dbReference type="InterPro" id="IPR006442">
    <property type="entry name" value="Antitoxin_Phd/YefM"/>
</dbReference>
<dbReference type="AlphaFoldDB" id="A0AAX1MZI9"/>
<organism evidence="3 4">
    <name type="scientific">Flammeovirga yaeyamensis</name>
    <dbReference type="NCBI Taxonomy" id="367791"/>
    <lineage>
        <taxon>Bacteria</taxon>
        <taxon>Pseudomonadati</taxon>
        <taxon>Bacteroidota</taxon>
        <taxon>Cytophagia</taxon>
        <taxon>Cytophagales</taxon>
        <taxon>Flammeovirgaceae</taxon>
        <taxon>Flammeovirga</taxon>
    </lineage>
</organism>
<keyword evidence="4" id="KW-1185">Reference proteome</keyword>
<proteinExistence type="inferred from homology"/>
<reference evidence="3 4" key="1">
    <citation type="submission" date="2021-05" db="EMBL/GenBank/DDBJ databases">
        <title>Comparative genomic studies on the polysaccharide-degrading batcterial strains of the Flammeovirga genus.</title>
        <authorList>
            <person name="Zewei F."/>
            <person name="Zheng Z."/>
            <person name="Yu L."/>
            <person name="Ruyue G."/>
            <person name="Yanhong M."/>
            <person name="Yuanyuan C."/>
            <person name="Jingyan G."/>
            <person name="Wenjun H."/>
        </authorList>
    </citation>
    <scope>NUCLEOTIDE SEQUENCE [LARGE SCALE GENOMIC DNA]</scope>
    <source>
        <strain evidence="3 4">NBRC:100898</strain>
    </source>
</reference>
<dbReference type="RefSeq" id="WP_169666144.1">
    <property type="nucleotide sequence ID" value="NZ_CP076132.1"/>
</dbReference>
<dbReference type="SUPFAM" id="SSF143120">
    <property type="entry name" value="YefM-like"/>
    <property type="match status" value="1"/>
</dbReference>
<dbReference type="EMBL" id="CP076132">
    <property type="protein sequence ID" value="QWG00645.1"/>
    <property type="molecule type" value="Genomic_DNA"/>
</dbReference>
<name>A0AAX1MZI9_9BACT</name>
<dbReference type="Proteomes" id="UP000678679">
    <property type="component" value="Chromosome 1"/>
</dbReference>
<sequence length="91" mass="10727">MLITSITNFRNNAKEWLDKITNNSEELAITTKKGNYIIVEEAEYRSWKETSYILSDKDIVDEIKQSDHDRKEGRSKSFDNVDDLFNHLDEL</sequence>
<dbReference type="Gene3D" id="1.10.1220.170">
    <property type="match status" value="1"/>
</dbReference>
<dbReference type="Gene3D" id="3.40.1620.10">
    <property type="entry name" value="YefM-like domain"/>
    <property type="match status" value="1"/>
</dbReference>
<evidence type="ECO:0000256" key="2">
    <source>
        <dbReference type="RuleBase" id="RU362080"/>
    </source>
</evidence>
<accession>A0AAX1MZI9</accession>
<comment type="function">
    <text evidence="2">Antitoxin component of a type II toxin-antitoxin (TA) system.</text>
</comment>
<gene>
    <name evidence="3" type="ORF">KMW28_13390</name>
</gene>
<evidence type="ECO:0000313" key="4">
    <source>
        <dbReference type="Proteomes" id="UP000678679"/>
    </source>
</evidence>
<protein>
    <recommendedName>
        <fullName evidence="2">Antitoxin</fullName>
    </recommendedName>
</protein>
<comment type="similarity">
    <text evidence="1 2">Belongs to the phD/YefM antitoxin family.</text>
</comment>